<evidence type="ECO:0000313" key="2">
    <source>
        <dbReference type="EMBL" id="KAK9541641.1"/>
    </source>
</evidence>
<evidence type="ECO:0000256" key="1">
    <source>
        <dbReference type="SAM" id="MobiDB-lite"/>
    </source>
</evidence>
<proteinExistence type="predicted"/>
<dbReference type="EMBL" id="JBCEZU010000002">
    <property type="protein sequence ID" value="KAK9541641.1"/>
    <property type="molecule type" value="Genomic_DNA"/>
</dbReference>
<dbReference type="Proteomes" id="UP001488805">
    <property type="component" value="Unassembled WGS sequence"/>
</dbReference>
<gene>
    <name evidence="2" type="ORF">VZT92_001668</name>
</gene>
<protein>
    <submittedName>
        <fullName evidence="2">Uncharacterized protein</fullName>
    </submittedName>
</protein>
<dbReference type="AlphaFoldDB" id="A0AAW1G455"/>
<reference evidence="2 3" key="1">
    <citation type="journal article" date="2024" name="Genome Biol. Evol.">
        <title>Chromosome-level genome assembly of the viviparous eelpout Zoarces viviparus.</title>
        <authorList>
            <person name="Fuhrmann N."/>
            <person name="Brasseur M.V."/>
            <person name="Bakowski C.E."/>
            <person name="Podsiadlowski L."/>
            <person name="Prost S."/>
            <person name="Krehenwinkel H."/>
            <person name="Mayer C."/>
        </authorList>
    </citation>
    <scope>NUCLEOTIDE SEQUENCE [LARGE SCALE GENOMIC DNA]</scope>
    <source>
        <strain evidence="2">NO-MEL_2022_Ind0_liver</strain>
    </source>
</reference>
<feature type="region of interest" description="Disordered" evidence="1">
    <location>
        <begin position="1"/>
        <end position="30"/>
    </location>
</feature>
<keyword evidence="3" id="KW-1185">Reference proteome</keyword>
<accession>A0AAW1G455</accession>
<comment type="caution">
    <text evidence="2">The sequence shown here is derived from an EMBL/GenBank/DDBJ whole genome shotgun (WGS) entry which is preliminary data.</text>
</comment>
<name>A0AAW1G455_ZOAVI</name>
<sequence>MCDGRDSEQRTASNTDPEEEEECTCVTEDSKRTWTTPSLQELEEVLHSAPRSCRHGGEVWPNLYLGGPAGALAAGHHSCAERSAWKAVL</sequence>
<organism evidence="2 3">
    <name type="scientific">Zoarces viviparus</name>
    <name type="common">Viviparous eelpout</name>
    <name type="synonym">Blennius viviparus</name>
    <dbReference type="NCBI Taxonomy" id="48416"/>
    <lineage>
        <taxon>Eukaryota</taxon>
        <taxon>Metazoa</taxon>
        <taxon>Chordata</taxon>
        <taxon>Craniata</taxon>
        <taxon>Vertebrata</taxon>
        <taxon>Euteleostomi</taxon>
        <taxon>Actinopterygii</taxon>
        <taxon>Neopterygii</taxon>
        <taxon>Teleostei</taxon>
        <taxon>Neoteleostei</taxon>
        <taxon>Acanthomorphata</taxon>
        <taxon>Eupercaria</taxon>
        <taxon>Perciformes</taxon>
        <taxon>Cottioidei</taxon>
        <taxon>Zoarcales</taxon>
        <taxon>Zoarcidae</taxon>
        <taxon>Zoarcinae</taxon>
        <taxon>Zoarces</taxon>
    </lineage>
</organism>
<evidence type="ECO:0000313" key="3">
    <source>
        <dbReference type="Proteomes" id="UP001488805"/>
    </source>
</evidence>